<keyword evidence="3" id="KW-0479">Metal-binding</keyword>
<dbReference type="InterPro" id="IPR016131">
    <property type="entry name" value="Haemerythrin_Fe_BS"/>
</dbReference>
<protein>
    <submittedName>
        <fullName evidence="6">Hemerythrin domain-containing protein</fullName>
    </submittedName>
</protein>
<name>A0A892ZIE8_9NEIS</name>
<dbReference type="EMBL" id="CP069798">
    <property type="protein sequence ID" value="QRQ83355.1"/>
    <property type="molecule type" value="Genomic_DNA"/>
</dbReference>
<dbReference type="InterPro" id="IPR012827">
    <property type="entry name" value="Hemerythrin_metal-bd"/>
</dbReference>
<evidence type="ECO:0000256" key="2">
    <source>
        <dbReference type="ARBA" id="ARBA00022621"/>
    </source>
</evidence>
<dbReference type="SUPFAM" id="SSF47188">
    <property type="entry name" value="Hemerythrin-like"/>
    <property type="match status" value="1"/>
</dbReference>
<dbReference type="Pfam" id="PF01814">
    <property type="entry name" value="Hemerythrin"/>
    <property type="match status" value="1"/>
</dbReference>
<keyword evidence="2" id="KW-0561">Oxygen transport</keyword>
<dbReference type="InterPro" id="IPR050669">
    <property type="entry name" value="Hemerythrin"/>
</dbReference>
<feature type="domain" description="Hemerythrin-like" evidence="5">
    <location>
        <begin position="2"/>
        <end position="79"/>
    </location>
</feature>
<keyword evidence="7" id="KW-1185">Reference proteome</keyword>
<organism evidence="6 7">
    <name type="scientific">Paralysiella testudinis</name>
    <dbReference type="NCBI Taxonomy" id="2809020"/>
    <lineage>
        <taxon>Bacteria</taxon>
        <taxon>Pseudomonadati</taxon>
        <taxon>Pseudomonadota</taxon>
        <taxon>Betaproteobacteria</taxon>
        <taxon>Neisseriales</taxon>
        <taxon>Neisseriaceae</taxon>
        <taxon>Paralysiella</taxon>
    </lineage>
</organism>
<gene>
    <name evidence="6" type="ORF">JQU52_11180</name>
</gene>
<reference evidence="6" key="1">
    <citation type="submission" date="2021-02" db="EMBL/GenBank/DDBJ databases">
        <title>Neisseriaceae sp. 26B isolated from the cloaca of a Common Toad-headed Turtle (Mesoclemmys nasuta).</title>
        <authorList>
            <person name="Spergser J."/>
            <person name="Busse H.-J."/>
        </authorList>
    </citation>
    <scope>NUCLEOTIDE SEQUENCE</scope>
    <source>
        <strain evidence="6">26B</strain>
    </source>
</reference>
<dbReference type="CDD" id="cd12107">
    <property type="entry name" value="Hemerythrin"/>
    <property type="match status" value="1"/>
</dbReference>
<dbReference type="GO" id="GO:0005344">
    <property type="term" value="F:oxygen carrier activity"/>
    <property type="evidence" value="ECO:0007669"/>
    <property type="project" value="UniProtKB-KW"/>
</dbReference>
<dbReference type="NCBIfam" id="TIGR02481">
    <property type="entry name" value="hemeryth_dom"/>
    <property type="match status" value="1"/>
</dbReference>
<accession>A0A892ZIE8</accession>
<dbReference type="PANTHER" id="PTHR37164">
    <property type="entry name" value="BACTERIOHEMERYTHRIN"/>
    <property type="match status" value="1"/>
</dbReference>
<proteinExistence type="inferred from homology"/>
<dbReference type="PANTHER" id="PTHR37164:SF1">
    <property type="entry name" value="BACTERIOHEMERYTHRIN"/>
    <property type="match status" value="1"/>
</dbReference>
<evidence type="ECO:0000256" key="3">
    <source>
        <dbReference type="ARBA" id="ARBA00022723"/>
    </source>
</evidence>
<dbReference type="KEGG" id="ptes:JQU52_11180"/>
<dbReference type="InterPro" id="IPR035938">
    <property type="entry name" value="Hemerythrin-like_sf"/>
</dbReference>
<dbReference type="InterPro" id="IPR012312">
    <property type="entry name" value="Hemerythrin-like"/>
</dbReference>
<keyword evidence="2" id="KW-0813">Transport</keyword>
<evidence type="ECO:0000259" key="5">
    <source>
        <dbReference type="Pfam" id="PF01814"/>
    </source>
</evidence>
<dbReference type="GO" id="GO:0046872">
    <property type="term" value="F:metal ion binding"/>
    <property type="evidence" value="ECO:0007669"/>
    <property type="project" value="UniProtKB-KW"/>
</dbReference>
<dbReference type="Proteomes" id="UP000653156">
    <property type="component" value="Chromosome"/>
</dbReference>
<dbReference type="Gene3D" id="1.20.120.50">
    <property type="entry name" value="Hemerythrin-like"/>
    <property type="match status" value="1"/>
</dbReference>
<dbReference type="AlphaFoldDB" id="A0A892ZIE8"/>
<comment type="similarity">
    <text evidence="1">Belongs to the hemerythrin family.</text>
</comment>
<dbReference type="PROSITE" id="PS00550">
    <property type="entry name" value="HEMERYTHRINS"/>
    <property type="match status" value="1"/>
</dbReference>
<evidence type="ECO:0000256" key="4">
    <source>
        <dbReference type="ARBA" id="ARBA00023004"/>
    </source>
</evidence>
<sequence length="89" mass="10248">MIGQLVDYTVQHFAGEEAMLEGAGYPLIEQHKAIHRRFVDKVSQMQARHEMGVDTTDELLKMLEVWLFSHILHHDHGYVKVVKASLAQH</sequence>
<evidence type="ECO:0000313" key="7">
    <source>
        <dbReference type="Proteomes" id="UP000653156"/>
    </source>
</evidence>
<evidence type="ECO:0000313" key="6">
    <source>
        <dbReference type="EMBL" id="QRQ83355.1"/>
    </source>
</evidence>
<keyword evidence="4" id="KW-0408">Iron</keyword>
<evidence type="ECO:0000256" key="1">
    <source>
        <dbReference type="ARBA" id="ARBA00010587"/>
    </source>
</evidence>